<gene>
    <name evidence="2" type="ORF">PGLA1383_LOCUS33187</name>
    <name evidence="3" type="ORF">PGLA2088_LOCUS20046</name>
</gene>
<sequence>MKMFVDVGGDRTTADVLQVLAALEAACSSPALVVIKARALAAAAAPSCDEIGSLLDSTPWWQESATPKEKGSVKQMKKKLARARKAKWDAADAEAWKAFESYRAKWEGTQEEYDRLKEEAQILKRETPEAWGEALRDLIAGKSALE</sequence>
<keyword evidence="1" id="KW-0175">Coiled coil</keyword>
<evidence type="ECO:0000313" key="3">
    <source>
        <dbReference type="EMBL" id="CAE8676813.1"/>
    </source>
</evidence>
<dbReference type="EMBL" id="CAJNNW010025310">
    <property type="protein sequence ID" value="CAE8676813.1"/>
    <property type="molecule type" value="Genomic_DNA"/>
</dbReference>
<dbReference type="EMBL" id="CAJNNV010025640">
    <property type="protein sequence ID" value="CAE8615473.1"/>
    <property type="molecule type" value="Genomic_DNA"/>
</dbReference>
<dbReference type="Proteomes" id="UP000654075">
    <property type="component" value="Unassembled WGS sequence"/>
</dbReference>
<feature type="coiled-coil region" evidence="1">
    <location>
        <begin position="99"/>
        <end position="126"/>
    </location>
</feature>
<dbReference type="AlphaFoldDB" id="A0A813FMV0"/>
<dbReference type="Proteomes" id="UP000626109">
    <property type="component" value="Unassembled WGS sequence"/>
</dbReference>
<name>A0A813FMV0_POLGL</name>
<evidence type="ECO:0000313" key="2">
    <source>
        <dbReference type="EMBL" id="CAE8615473.1"/>
    </source>
</evidence>
<evidence type="ECO:0000313" key="4">
    <source>
        <dbReference type="Proteomes" id="UP000654075"/>
    </source>
</evidence>
<proteinExistence type="predicted"/>
<accession>A0A813FMV0</accession>
<evidence type="ECO:0000256" key="1">
    <source>
        <dbReference type="SAM" id="Coils"/>
    </source>
</evidence>
<organism evidence="2 4">
    <name type="scientific">Polarella glacialis</name>
    <name type="common">Dinoflagellate</name>
    <dbReference type="NCBI Taxonomy" id="89957"/>
    <lineage>
        <taxon>Eukaryota</taxon>
        <taxon>Sar</taxon>
        <taxon>Alveolata</taxon>
        <taxon>Dinophyceae</taxon>
        <taxon>Suessiales</taxon>
        <taxon>Suessiaceae</taxon>
        <taxon>Polarella</taxon>
    </lineage>
</organism>
<keyword evidence="4" id="KW-1185">Reference proteome</keyword>
<comment type="caution">
    <text evidence="2">The sequence shown here is derived from an EMBL/GenBank/DDBJ whole genome shotgun (WGS) entry which is preliminary data.</text>
</comment>
<reference evidence="2" key="1">
    <citation type="submission" date="2021-02" db="EMBL/GenBank/DDBJ databases">
        <authorList>
            <person name="Dougan E. K."/>
            <person name="Rhodes N."/>
            <person name="Thang M."/>
            <person name="Chan C."/>
        </authorList>
    </citation>
    <scope>NUCLEOTIDE SEQUENCE</scope>
</reference>
<protein>
    <submittedName>
        <fullName evidence="2">Uncharacterized protein</fullName>
    </submittedName>
</protein>